<dbReference type="GO" id="GO:0000785">
    <property type="term" value="C:chromatin"/>
    <property type="evidence" value="ECO:0007669"/>
    <property type="project" value="TreeGrafter"/>
</dbReference>
<accession>A0A485LJG5</accession>
<name>A0A485LJG5_9STRA</name>
<organism evidence="4 5">
    <name type="scientific">Aphanomyces stellatus</name>
    <dbReference type="NCBI Taxonomy" id="120398"/>
    <lineage>
        <taxon>Eukaryota</taxon>
        <taxon>Sar</taxon>
        <taxon>Stramenopiles</taxon>
        <taxon>Oomycota</taxon>
        <taxon>Saprolegniomycetes</taxon>
        <taxon>Saprolegniales</taxon>
        <taxon>Verrucalvaceae</taxon>
        <taxon>Aphanomyces</taxon>
    </lineage>
</organism>
<comment type="similarity">
    <text evidence="1">Belongs to the DCC1 family.</text>
</comment>
<dbReference type="GO" id="GO:0000775">
    <property type="term" value="C:chromosome, centromeric region"/>
    <property type="evidence" value="ECO:0007669"/>
    <property type="project" value="TreeGrafter"/>
</dbReference>
<dbReference type="GO" id="GO:0031390">
    <property type="term" value="C:Ctf18 RFC-like complex"/>
    <property type="evidence" value="ECO:0007669"/>
    <property type="project" value="InterPro"/>
</dbReference>
<dbReference type="Pfam" id="PF09724">
    <property type="entry name" value="Dcc1"/>
    <property type="match status" value="1"/>
</dbReference>
<reference evidence="4 5" key="1">
    <citation type="submission" date="2019-03" db="EMBL/GenBank/DDBJ databases">
        <authorList>
            <person name="Gaulin E."/>
            <person name="Dumas B."/>
        </authorList>
    </citation>
    <scope>NUCLEOTIDE SEQUENCE [LARGE SCALE GENOMIC DNA]</scope>
    <source>
        <strain evidence="4">CBS 568.67</strain>
    </source>
</reference>
<dbReference type="PANTHER" id="PTHR13395">
    <property type="entry name" value="SISTER CHROMATID COHESION PROTEIN DCC1-RELATED"/>
    <property type="match status" value="1"/>
</dbReference>
<dbReference type="OrthoDB" id="5199543at2759"/>
<evidence type="ECO:0000256" key="2">
    <source>
        <dbReference type="ARBA" id="ARBA00022705"/>
    </source>
</evidence>
<sequence>MALTTDVGFSDDYDEDSYRLMELPTDVCDALTSGDEVYIVGDASQRAVLCTPKQSFFLVKEDQSNLRMLVDSCAWENEAPSETQVTIRGCSIYHYELTEKPLDVSQLKALLMEAPWTKEWCDLTLSQQEATAPPPKKQRSARSNLYTLDDLMDKLQHSAHEVRQILRQLHAVEIAGHWRLVDPAYARHVMNDVLDAIVQQDWDLHARLSLTQIQEHVPATPAILVHCLRDYCVDTDSTSSLDDDKFLLDAIKVARFQASSLLEERMEWPVAEFMEQWGFRVPDGVAIDASMLQGLAIVRQDGLSLVYFPESRLSIDAKTRFHEMFAFQAKWTLVQLEPYLYQLISGKMTQASLLLKFTRASRVLNSPDRLYSKR</sequence>
<dbReference type="AlphaFoldDB" id="A0A485LJG5"/>
<evidence type="ECO:0000313" key="5">
    <source>
        <dbReference type="Proteomes" id="UP000332933"/>
    </source>
</evidence>
<dbReference type="EMBL" id="VJMH01007011">
    <property type="protein sequence ID" value="KAF0686312.1"/>
    <property type="molecule type" value="Genomic_DNA"/>
</dbReference>
<dbReference type="EMBL" id="CAADRA010007037">
    <property type="protein sequence ID" value="VFT98586.1"/>
    <property type="molecule type" value="Genomic_DNA"/>
</dbReference>
<dbReference type="InterPro" id="IPR019128">
    <property type="entry name" value="Dcc1"/>
</dbReference>
<reference evidence="3" key="2">
    <citation type="submission" date="2019-06" db="EMBL/GenBank/DDBJ databases">
        <title>Genomics analysis of Aphanomyces spp. identifies a new class of oomycete effector associated with host adaptation.</title>
        <authorList>
            <person name="Gaulin E."/>
        </authorList>
    </citation>
    <scope>NUCLEOTIDE SEQUENCE</scope>
    <source>
        <strain evidence="3">CBS 578.67</strain>
    </source>
</reference>
<keyword evidence="2" id="KW-0235">DNA replication</keyword>
<dbReference type="Proteomes" id="UP000332933">
    <property type="component" value="Unassembled WGS sequence"/>
</dbReference>
<dbReference type="PANTHER" id="PTHR13395:SF6">
    <property type="entry name" value="SISTER CHROMATID COHESION PROTEIN DCC1"/>
    <property type="match status" value="1"/>
</dbReference>
<protein>
    <submittedName>
        <fullName evidence="4">Aste57867_21918 protein</fullName>
    </submittedName>
</protein>
<keyword evidence="5" id="KW-1185">Reference proteome</keyword>
<dbReference type="GO" id="GO:0006260">
    <property type="term" value="P:DNA replication"/>
    <property type="evidence" value="ECO:0007669"/>
    <property type="project" value="UniProtKB-KW"/>
</dbReference>
<evidence type="ECO:0000313" key="4">
    <source>
        <dbReference type="EMBL" id="VFT98586.1"/>
    </source>
</evidence>
<gene>
    <name evidence="4" type="primary">Aste57867_21918</name>
    <name evidence="3" type="ORF">As57867_021849</name>
    <name evidence="4" type="ORF">ASTE57867_21918</name>
</gene>
<evidence type="ECO:0000313" key="3">
    <source>
        <dbReference type="EMBL" id="KAF0686312.1"/>
    </source>
</evidence>
<evidence type="ECO:0000256" key="1">
    <source>
        <dbReference type="ARBA" id="ARBA00007017"/>
    </source>
</evidence>
<proteinExistence type="inferred from homology"/>
<dbReference type="GO" id="GO:0034088">
    <property type="term" value="P:maintenance of mitotic sister chromatid cohesion"/>
    <property type="evidence" value="ECO:0007669"/>
    <property type="project" value="TreeGrafter"/>
</dbReference>